<feature type="transmembrane region" description="Helical" evidence="4">
    <location>
        <begin position="50"/>
        <end position="68"/>
    </location>
</feature>
<feature type="non-terminal residue" evidence="6">
    <location>
        <position position="197"/>
    </location>
</feature>
<sequence>MAAQEVLDELGCGPLGLDAAEVTRRRAEHGPNRLPGTKPPNPVVRFIRQFHNVLLYVMMAAAVITALLQHWVDTAVLMAAVLVNVVVAFLQEGKAEAAMDAIRSMLSPHATVVRGGRTIDVDAADLVPGDLVRLESGDRVPADLRLVSATELRIDEAALTGESLPVEKSVAAVAEDATVGDRTGMAYSGTLVVHGMA</sequence>
<dbReference type="PANTHER" id="PTHR42861">
    <property type="entry name" value="CALCIUM-TRANSPORTING ATPASE"/>
    <property type="match status" value="1"/>
</dbReference>
<dbReference type="NCBIfam" id="TIGR01494">
    <property type="entry name" value="ATPase_P-type"/>
    <property type="match status" value="1"/>
</dbReference>
<dbReference type="InterPro" id="IPR008250">
    <property type="entry name" value="ATPase_P-typ_transduc_dom_A_sf"/>
</dbReference>
<keyword evidence="7" id="KW-1185">Reference proteome</keyword>
<dbReference type="SMART" id="SM00831">
    <property type="entry name" value="Cation_ATPase_N"/>
    <property type="match status" value="1"/>
</dbReference>
<organism evidence="6 7">
    <name type="scientific">Mycolicibacterium insubricum</name>
    <dbReference type="NCBI Taxonomy" id="444597"/>
    <lineage>
        <taxon>Bacteria</taxon>
        <taxon>Bacillati</taxon>
        <taxon>Actinomycetota</taxon>
        <taxon>Actinomycetes</taxon>
        <taxon>Mycobacteriales</taxon>
        <taxon>Mycobacteriaceae</taxon>
        <taxon>Mycolicibacterium</taxon>
    </lineage>
</organism>
<dbReference type="InterPro" id="IPR001757">
    <property type="entry name" value="P_typ_ATPase"/>
</dbReference>
<dbReference type="Gene3D" id="1.20.1110.10">
    <property type="entry name" value="Calcium-transporting ATPase, transmembrane domain"/>
    <property type="match status" value="1"/>
</dbReference>
<keyword evidence="4" id="KW-0812">Transmembrane</keyword>
<dbReference type="SUPFAM" id="SSF81653">
    <property type="entry name" value="Calcium ATPase, transduction domain A"/>
    <property type="match status" value="1"/>
</dbReference>
<evidence type="ECO:0000256" key="3">
    <source>
        <dbReference type="ARBA" id="ARBA00022840"/>
    </source>
</evidence>
<evidence type="ECO:0000313" key="6">
    <source>
        <dbReference type="EMBL" id="ORA62328.1"/>
    </source>
</evidence>
<keyword evidence="4" id="KW-1133">Transmembrane helix</keyword>
<dbReference type="SUPFAM" id="SSF81665">
    <property type="entry name" value="Calcium ATPase, transmembrane domain M"/>
    <property type="match status" value="1"/>
</dbReference>
<evidence type="ECO:0000259" key="5">
    <source>
        <dbReference type="SMART" id="SM00831"/>
    </source>
</evidence>
<dbReference type="GO" id="GO:0005524">
    <property type="term" value="F:ATP binding"/>
    <property type="evidence" value="ECO:0007669"/>
    <property type="project" value="UniProtKB-KW"/>
</dbReference>
<dbReference type="EMBL" id="MVHS01000093">
    <property type="protein sequence ID" value="ORA62328.1"/>
    <property type="molecule type" value="Genomic_DNA"/>
</dbReference>
<reference evidence="6 7" key="1">
    <citation type="submission" date="2016-12" db="EMBL/GenBank/DDBJ databases">
        <title>The new phylogeny of genus Mycobacterium.</title>
        <authorList>
            <person name="Tortoli E."/>
            <person name="Trovato A."/>
            <person name="Cirillo D.M."/>
        </authorList>
    </citation>
    <scope>NUCLEOTIDE SEQUENCE [LARGE SCALE GENOMIC DNA]</scope>
    <source>
        <strain evidence="6 7">DSM 45130</strain>
    </source>
</reference>
<keyword evidence="2" id="KW-0547">Nucleotide-binding</keyword>
<dbReference type="AlphaFoldDB" id="A0A1X0CQC8"/>
<comment type="subcellular location">
    <subcellularLocation>
        <location evidence="1">Cell membrane</location>
        <topology evidence="1">Multi-pass membrane protein</topology>
    </subcellularLocation>
</comment>
<name>A0A1X0CQC8_9MYCO</name>
<dbReference type="STRING" id="444597.BST26_20965"/>
<dbReference type="GO" id="GO:0005886">
    <property type="term" value="C:plasma membrane"/>
    <property type="evidence" value="ECO:0007669"/>
    <property type="project" value="UniProtKB-SubCell"/>
</dbReference>
<dbReference type="InterPro" id="IPR023298">
    <property type="entry name" value="ATPase_P-typ_TM_dom_sf"/>
</dbReference>
<accession>A0A1X0CQC8</accession>
<keyword evidence="4" id="KW-0472">Membrane</keyword>
<dbReference type="Pfam" id="PF00122">
    <property type="entry name" value="E1-E2_ATPase"/>
    <property type="match status" value="1"/>
</dbReference>
<proteinExistence type="predicted"/>
<feature type="domain" description="Cation-transporting P-type ATPase N-terminal" evidence="5">
    <location>
        <begin position="1"/>
        <end position="70"/>
    </location>
</feature>
<dbReference type="InterPro" id="IPR004014">
    <property type="entry name" value="ATPase_P-typ_cation-transptr_N"/>
</dbReference>
<comment type="caution">
    <text evidence="6">The sequence shown here is derived from an EMBL/GenBank/DDBJ whole genome shotgun (WGS) entry which is preliminary data.</text>
</comment>
<dbReference type="GO" id="GO:0016887">
    <property type="term" value="F:ATP hydrolysis activity"/>
    <property type="evidence" value="ECO:0007669"/>
    <property type="project" value="InterPro"/>
</dbReference>
<dbReference type="Gene3D" id="2.70.150.10">
    <property type="entry name" value="Calcium-transporting ATPase, cytoplasmic transduction domain A"/>
    <property type="match status" value="1"/>
</dbReference>
<evidence type="ECO:0000313" key="7">
    <source>
        <dbReference type="Proteomes" id="UP000192801"/>
    </source>
</evidence>
<gene>
    <name evidence="6" type="ORF">BST26_20965</name>
</gene>
<evidence type="ECO:0000256" key="1">
    <source>
        <dbReference type="ARBA" id="ARBA00004651"/>
    </source>
</evidence>
<dbReference type="Proteomes" id="UP000192801">
    <property type="component" value="Unassembled WGS sequence"/>
</dbReference>
<dbReference type="Pfam" id="PF00690">
    <property type="entry name" value="Cation_ATPase_N"/>
    <property type="match status" value="1"/>
</dbReference>
<protein>
    <submittedName>
        <fullName evidence="6">Carbonate dehydratase</fullName>
    </submittedName>
</protein>
<evidence type="ECO:0000256" key="4">
    <source>
        <dbReference type="SAM" id="Phobius"/>
    </source>
</evidence>
<dbReference type="InterPro" id="IPR059000">
    <property type="entry name" value="ATPase_P-type_domA"/>
</dbReference>
<keyword evidence="3" id="KW-0067">ATP-binding</keyword>
<evidence type="ECO:0000256" key="2">
    <source>
        <dbReference type="ARBA" id="ARBA00022741"/>
    </source>
</evidence>